<sequence length="20" mass="2250">MTAARETLLIRIALSFLSRS</sequence>
<dbReference type="Proteomes" id="UP000188388">
    <property type="component" value="Unassembled WGS sequence"/>
</dbReference>
<name>A0A1R3V5H8_9HYPH</name>
<dbReference type="AlphaFoldDB" id="A0A1R3V5H8"/>
<dbReference type="EMBL" id="FTPD01000013">
    <property type="protein sequence ID" value="SIT55080.1"/>
    <property type="molecule type" value="Genomic_DNA"/>
</dbReference>
<protein>
    <submittedName>
        <fullName evidence="1">Uncharacterized protein</fullName>
    </submittedName>
</protein>
<gene>
    <name evidence="1" type="ORF">BQ8794_200083</name>
</gene>
<reference evidence="2" key="1">
    <citation type="submission" date="2017-01" db="EMBL/GenBank/DDBJ databases">
        <authorList>
            <person name="Brunel B."/>
        </authorList>
    </citation>
    <scope>NUCLEOTIDE SEQUENCE [LARGE SCALE GENOMIC DNA]</scope>
</reference>
<evidence type="ECO:0000313" key="1">
    <source>
        <dbReference type="EMBL" id="SIT55080.1"/>
    </source>
</evidence>
<organism evidence="1 2">
    <name type="scientific">Mesorhizobium prunaredense</name>
    <dbReference type="NCBI Taxonomy" id="1631249"/>
    <lineage>
        <taxon>Bacteria</taxon>
        <taxon>Pseudomonadati</taxon>
        <taxon>Pseudomonadota</taxon>
        <taxon>Alphaproteobacteria</taxon>
        <taxon>Hyphomicrobiales</taxon>
        <taxon>Phyllobacteriaceae</taxon>
        <taxon>Mesorhizobium</taxon>
    </lineage>
</organism>
<accession>A0A1R3V5H8</accession>
<dbReference type="STRING" id="1631249.BQ8794_200083"/>
<evidence type="ECO:0000313" key="2">
    <source>
        <dbReference type="Proteomes" id="UP000188388"/>
    </source>
</evidence>
<proteinExistence type="predicted"/>
<keyword evidence="2" id="KW-1185">Reference proteome</keyword>